<comment type="cofactor">
    <cofactor evidence="7">
        <name>Mg(2+)</name>
        <dbReference type="ChEBI" id="CHEBI:18420"/>
    </cofactor>
    <text evidence="7">Binds 1 Mg(2+) ion per subunit.</text>
</comment>
<comment type="function">
    <text evidence="7">Catalyzes the specific phosphorylation of the 3-hydroxyl group of shikimic acid using ATP as a cosubstrate.</text>
</comment>
<dbReference type="AlphaFoldDB" id="A0A1I5QTG5"/>
<keyword evidence="4 7" id="KW-0418">Kinase</keyword>
<dbReference type="GO" id="GO:0009073">
    <property type="term" value="P:aromatic amino acid family biosynthetic process"/>
    <property type="evidence" value="ECO:0007669"/>
    <property type="project" value="UniProtKB-KW"/>
</dbReference>
<comment type="similarity">
    <text evidence="7">Belongs to the shikimate kinase family.</text>
</comment>
<protein>
    <recommendedName>
        <fullName evidence="7">Shikimate kinase</fullName>
        <shortName evidence="7">SK</shortName>
        <ecNumber evidence="7">2.7.1.71</ecNumber>
    </recommendedName>
</protein>
<dbReference type="EMBL" id="FOXB01000022">
    <property type="protein sequence ID" value="SFP49569.1"/>
    <property type="molecule type" value="Genomic_DNA"/>
</dbReference>
<dbReference type="HAMAP" id="MF_00109">
    <property type="entry name" value="Shikimate_kinase"/>
    <property type="match status" value="1"/>
</dbReference>
<keyword evidence="2 7" id="KW-0808">Transferase</keyword>
<dbReference type="GO" id="GO:0000287">
    <property type="term" value="F:magnesium ion binding"/>
    <property type="evidence" value="ECO:0007669"/>
    <property type="project" value="UniProtKB-UniRule"/>
</dbReference>
<feature type="binding site" evidence="7">
    <location>
        <begin position="15"/>
        <end position="20"/>
    </location>
    <ligand>
        <name>ATP</name>
        <dbReference type="ChEBI" id="CHEBI:30616"/>
    </ligand>
</feature>
<keyword evidence="5 7" id="KW-0067">ATP-binding</keyword>
<comment type="catalytic activity">
    <reaction evidence="7">
        <text>shikimate + ATP = 3-phosphoshikimate + ADP + H(+)</text>
        <dbReference type="Rhea" id="RHEA:13121"/>
        <dbReference type="ChEBI" id="CHEBI:15378"/>
        <dbReference type="ChEBI" id="CHEBI:30616"/>
        <dbReference type="ChEBI" id="CHEBI:36208"/>
        <dbReference type="ChEBI" id="CHEBI:145989"/>
        <dbReference type="ChEBI" id="CHEBI:456216"/>
        <dbReference type="EC" id="2.7.1.71"/>
    </reaction>
</comment>
<keyword evidence="7" id="KW-0963">Cytoplasm</keyword>
<feature type="binding site" evidence="7">
    <location>
        <position position="38"/>
    </location>
    <ligand>
        <name>substrate</name>
    </ligand>
</feature>
<sequence>MKHKNNNIVLIGFMGVGKGALAREIVRQNTSFYTLDTDDMIESYTNTKIKKIFATAGEDAFRALEQKTADWLANSVKNAVISTGGGFYKVNNLKEIGTVVYLKADFEWILNRILNAHNAKKKLKKRPLFQDPKKAKKLYDERLEGYEKAADIIMDVSSDEFSKIVEKILKATL</sequence>
<evidence type="ECO:0000313" key="9">
    <source>
        <dbReference type="Proteomes" id="UP000199227"/>
    </source>
</evidence>
<keyword evidence="1 7" id="KW-0028">Amino-acid biosynthesis</keyword>
<dbReference type="PANTHER" id="PTHR21087:SF16">
    <property type="entry name" value="SHIKIMATE KINASE 1, CHLOROPLASTIC"/>
    <property type="match status" value="1"/>
</dbReference>
<keyword evidence="7" id="KW-0460">Magnesium</keyword>
<dbReference type="GO" id="GO:0005829">
    <property type="term" value="C:cytosol"/>
    <property type="evidence" value="ECO:0007669"/>
    <property type="project" value="TreeGrafter"/>
</dbReference>
<reference evidence="8 9" key="1">
    <citation type="submission" date="2016-10" db="EMBL/GenBank/DDBJ databases">
        <authorList>
            <person name="de Groot N.N."/>
        </authorList>
    </citation>
    <scope>NUCLEOTIDE SEQUENCE [LARGE SCALE GENOMIC DNA]</scope>
    <source>
        <strain evidence="8 9">EP1-55-1</strain>
    </source>
</reference>
<organism evidence="8 9">
    <name type="scientific">Hydrogenimonas thermophila</name>
    <dbReference type="NCBI Taxonomy" id="223786"/>
    <lineage>
        <taxon>Bacteria</taxon>
        <taxon>Pseudomonadati</taxon>
        <taxon>Campylobacterota</taxon>
        <taxon>Epsilonproteobacteria</taxon>
        <taxon>Campylobacterales</taxon>
        <taxon>Hydrogenimonadaceae</taxon>
        <taxon>Hydrogenimonas</taxon>
    </lineage>
</organism>
<comment type="caution">
    <text evidence="7">Lacks conserved residue(s) required for the propagation of feature annotation.</text>
</comment>
<dbReference type="EC" id="2.7.1.71" evidence="7"/>
<dbReference type="GO" id="GO:0005524">
    <property type="term" value="F:ATP binding"/>
    <property type="evidence" value="ECO:0007669"/>
    <property type="project" value="UniProtKB-UniRule"/>
</dbReference>
<dbReference type="Gene3D" id="3.40.50.300">
    <property type="entry name" value="P-loop containing nucleotide triphosphate hydrolases"/>
    <property type="match status" value="1"/>
</dbReference>
<feature type="binding site" evidence="7">
    <location>
        <position position="126"/>
    </location>
    <ligand>
        <name>ATP</name>
        <dbReference type="ChEBI" id="CHEBI:30616"/>
    </ligand>
</feature>
<evidence type="ECO:0000256" key="6">
    <source>
        <dbReference type="ARBA" id="ARBA00023141"/>
    </source>
</evidence>
<dbReference type="GO" id="GO:0008652">
    <property type="term" value="P:amino acid biosynthetic process"/>
    <property type="evidence" value="ECO:0007669"/>
    <property type="project" value="UniProtKB-KW"/>
</dbReference>
<dbReference type="Proteomes" id="UP000199227">
    <property type="component" value="Unassembled WGS sequence"/>
</dbReference>
<feature type="binding site" evidence="7">
    <location>
        <position position="62"/>
    </location>
    <ligand>
        <name>substrate</name>
    </ligand>
</feature>
<dbReference type="GO" id="GO:0004765">
    <property type="term" value="F:shikimate kinase activity"/>
    <property type="evidence" value="ECO:0007669"/>
    <property type="project" value="UniProtKB-UniRule"/>
</dbReference>
<dbReference type="RefSeq" id="WP_092912726.1">
    <property type="nucleotide sequence ID" value="NZ_FOXB01000022.1"/>
</dbReference>
<dbReference type="InterPro" id="IPR000623">
    <property type="entry name" value="Shikimate_kinase/TSH1"/>
</dbReference>
<keyword evidence="6 7" id="KW-0057">Aromatic amino acid biosynthesis</keyword>
<dbReference type="STRING" id="223786.SAMN05216234_12218"/>
<dbReference type="InterPro" id="IPR031322">
    <property type="entry name" value="Shikimate/glucono_kinase"/>
</dbReference>
<evidence type="ECO:0000313" key="8">
    <source>
        <dbReference type="EMBL" id="SFP49569.1"/>
    </source>
</evidence>
<dbReference type="UniPathway" id="UPA00053">
    <property type="reaction ID" value="UER00088"/>
</dbReference>
<dbReference type="PRINTS" id="PR01100">
    <property type="entry name" value="SHIKIMTKNASE"/>
</dbReference>
<dbReference type="CDD" id="cd00464">
    <property type="entry name" value="SK"/>
    <property type="match status" value="1"/>
</dbReference>
<evidence type="ECO:0000256" key="7">
    <source>
        <dbReference type="HAMAP-Rule" id="MF_00109"/>
    </source>
</evidence>
<dbReference type="InterPro" id="IPR027417">
    <property type="entry name" value="P-loop_NTPase"/>
</dbReference>
<dbReference type="OrthoDB" id="9800332at2"/>
<evidence type="ECO:0000256" key="1">
    <source>
        <dbReference type="ARBA" id="ARBA00022605"/>
    </source>
</evidence>
<dbReference type="Pfam" id="PF01202">
    <property type="entry name" value="SKI"/>
    <property type="match status" value="1"/>
</dbReference>
<comment type="subunit">
    <text evidence="7">Monomer.</text>
</comment>
<proteinExistence type="inferred from homology"/>
<keyword evidence="3 7" id="KW-0547">Nucleotide-binding</keyword>
<feature type="binding site" evidence="7">
    <location>
        <position position="142"/>
    </location>
    <ligand>
        <name>substrate</name>
    </ligand>
</feature>
<keyword evidence="7" id="KW-0479">Metal-binding</keyword>
<evidence type="ECO:0000256" key="3">
    <source>
        <dbReference type="ARBA" id="ARBA00022741"/>
    </source>
</evidence>
<evidence type="ECO:0000256" key="2">
    <source>
        <dbReference type="ARBA" id="ARBA00022679"/>
    </source>
</evidence>
<feature type="binding site" evidence="7">
    <location>
        <position position="85"/>
    </location>
    <ligand>
        <name>substrate</name>
    </ligand>
</feature>
<dbReference type="PANTHER" id="PTHR21087">
    <property type="entry name" value="SHIKIMATE KINASE"/>
    <property type="match status" value="1"/>
</dbReference>
<evidence type="ECO:0000256" key="4">
    <source>
        <dbReference type="ARBA" id="ARBA00022777"/>
    </source>
</evidence>
<keyword evidence="9" id="KW-1185">Reference proteome</keyword>
<comment type="pathway">
    <text evidence="7">Metabolic intermediate biosynthesis; chorismate biosynthesis; chorismate from D-erythrose 4-phosphate and phosphoenolpyruvate: step 5/7.</text>
</comment>
<evidence type="ECO:0000256" key="5">
    <source>
        <dbReference type="ARBA" id="ARBA00022840"/>
    </source>
</evidence>
<name>A0A1I5QTG5_9BACT</name>
<accession>A0A1I5QTG5</accession>
<comment type="subcellular location">
    <subcellularLocation>
        <location evidence="7">Cytoplasm</location>
    </subcellularLocation>
</comment>
<dbReference type="GO" id="GO:0009423">
    <property type="term" value="P:chorismate biosynthetic process"/>
    <property type="evidence" value="ECO:0007669"/>
    <property type="project" value="UniProtKB-UniRule"/>
</dbReference>
<gene>
    <name evidence="7" type="primary">aroK</name>
    <name evidence="8" type="ORF">SAMN05216234_12218</name>
</gene>
<dbReference type="SUPFAM" id="SSF52540">
    <property type="entry name" value="P-loop containing nucleoside triphosphate hydrolases"/>
    <property type="match status" value="1"/>
</dbReference>